<protein>
    <submittedName>
        <fullName evidence="1">Uncharacterized protein</fullName>
    </submittedName>
</protein>
<comment type="caution">
    <text evidence="1">The sequence shown here is derived from an EMBL/GenBank/DDBJ whole genome shotgun (WGS) entry which is preliminary data.</text>
</comment>
<name>A0ACC0US56_9HYPO</name>
<accession>A0ACC0US56</accession>
<evidence type="ECO:0000313" key="2">
    <source>
        <dbReference type="Proteomes" id="UP001163324"/>
    </source>
</evidence>
<keyword evidence="2" id="KW-1185">Reference proteome</keyword>
<reference evidence="1" key="1">
    <citation type="submission" date="2022-10" db="EMBL/GenBank/DDBJ databases">
        <title>Complete Genome of Trichothecium roseum strain YXFP-22015, a Plant Pathogen Isolated from Citrus.</title>
        <authorList>
            <person name="Wang Y."/>
            <person name="Zhu L."/>
        </authorList>
    </citation>
    <scope>NUCLEOTIDE SEQUENCE</scope>
    <source>
        <strain evidence="1">YXFP-22015</strain>
    </source>
</reference>
<dbReference type="Proteomes" id="UP001163324">
    <property type="component" value="Chromosome 9"/>
</dbReference>
<gene>
    <name evidence="1" type="ORF">N3K66_008511</name>
</gene>
<organism evidence="1 2">
    <name type="scientific">Trichothecium roseum</name>
    <dbReference type="NCBI Taxonomy" id="47278"/>
    <lineage>
        <taxon>Eukaryota</taxon>
        <taxon>Fungi</taxon>
        <taxon>Dikarya</taxon>
        <taxon>Ascomycota</taxon>
        <taxon>Pezizomycotina</taxon>
        <taxon>Sordariomycetes</taxon>
        <taxon>Hypocreomycetidae</taxon>
        <taxon>Hypocreales</taxon>
        <taxon>Hypocreales incertae sedis</taxon>
        <taxon>Trichothecium</taxon>
    </lineage>
</organism>
<sequence length="461" mass="49396">MFGYATPHEQQAEEPQQPSDSAAASPPTRTIIHIDNPNNSPSDDATGGAYRELAARILLLPELEGLTSPSPSPPAGPSRSGSSARRKLLVDMCGCGMLVDELESKVRREAAAAATSEVGVGVVMPRVWMVDGEGTVEYATAPPAAGEVGNGDDDNDDYDETADGEADKNGDQNGRGEKEHATANLTAATVVVARSRNGQMPFPDAYFDYTITIAAAPESFTSNSINANNENSSPQDRTAETHRVLRPGGISIYASSPRIAYSAAPFPISTSTSTSTTTSCSSRQTNFCQAGPSPQALPTTIHRALSLPTTPYERTASLPIHYSHTTPQSLYDALRLRFAPALQARNPDANRLFDEGLREFVDDHGEWWWRWGNDHDHDHDDHNDLCAQGGQGEGEGRVESRFGVKMDAAVYICGKYRNFDLSGQNGDDGGAFGFGSPSPPEAGDVERMMASRRQSSSQGTQ</sequence>
<evidence type="ECO:0000313" key="1">
    <source>
        <dbReference type="EMBL" id="KAI9896339.1"/>
    </source>
</evidence>
<proteinExistence type="predicted"/>
<dbReference type="EMBL" id="CM047948">
    <property type="protein sequence ID" value="KAI9896339.1"/>
    <property type="molecule type" value="Genomic_DNA"/>
</dbReference>